<organism evidence="2">
    <name type="scientific">Heliothis virescens</name>
    <name type="common">Tobacco budworm moth</name>
    <dbReference type="NCBI Taxonomy" id="7102"/>
    <lineage>
        <taxon>Eukaryota</taxon>
        <taxon>Metazoa</taxon>
        <taxon>Ecdysozoa</taxon>
        <taxon>Arthropoda</taxon>
        <taxon>Hexapoda</taxon>
        <taxon>Insecta</taxon>
        <taxon>Pterygota</taxon>
        <taxon>Neoptera</taxon>
        <taxon>Endopterygota</taxon>
        <taxon>Lepidoptera</taxon>
        <taxon>Glossata</taxon>
        <taxon>Ditrysia</taxon>
        <taxon>Noctuoidea</taxon>
        <taxon>Noctuidae</taxon>
        <taxon>Heliothinae</taxon>
        <taxon>Heliothis</taxon>
    </lineage>
</organism>
<name>A0A2A4JFZ8_HELVI</name>
<comment type="caution">
    <text evidence="2">The sequence shown here is derived from an EMBL/GenBank/DDBJ whole genome shotgun (WGS) entry which is preliminary data.</text>
</comment>
<feature type="compositionally biased region" description="Basic and acidic residues" evidence="1">
    <location>
        <begin position="1"/>
        <end position="11"/>
    </location>
</feature>
<feature type="region of interest" description="Disordered" evidence="1">
    <location>
        <begin position="1"/>
        <end position="56"/>
    </location>
</feature>
<accession>A0A2A4JFZ8</accession>
<sequence>MDQVTNEERTVSKTSKYSRDSLSYSSALTLQSHSSLVSSTSVDADRSDTELDQSSEVTDTLSMISTPWSTETRCSVTEPLLLSADSLETCPFTYWPLSSNKTDVLTSLDPFSTTHTSCIPTPTVKTYSKTTLTWYSFAATPCLSDQLHLPPVQVSSSSSGTLSSWTPELVTSGELFSSESSVVRVQYPWSPPTKTSCTDYYPNSMNTCSQDLVPRQESQATLRPETPTHEDMMALSFDSKVEYHELDRNINVFDKSLANANYFPMLCTVI</sequence>
<evidence type="ECO:0000313" key="2">
    <source>
        <dbReference type="EMBL" id="PCG70749.1"/>
    </source>
</evidence>
<dbReference type="AlphaFoldDB" id="A0A2A4JFZ8"/>
<evidence type="ECO:0000256" key="1">
    <source>
        <dbReference type="SAM" id="MobiDB-lite"/>
    </source>
</evidence>
<feature type="compositionally biased region" description="Low complexity" evidence="1">
    <location>
        <begin position="20"/>
        <end position="42"/>
    </location>
</feature>
<proteinExistence type="predicted"/>
<gene>
    <name evidence="2" type="ORF">B5V51_2650</name>
</gene>
<reference evidence="2" key="1">
    <citation type="submission" date="2017-09" db="EMBL/GenBank/DDBJ databases">
        <title>Contemporary evolution of a Lepidopteran species, Heliothis virescens, in response to modern agricultural practices.</title>
        <authorList>
            <person name="Fritz M.L."/>
            <person name="Deyonke A.M."/>
            <person name="Papanicolaou A."/>
            <person name="Micinski S."/>
            <person name="Westbrook J."/>
            <person name="Gould F."/>
        </authorList>
    </citation>
    <scope>NUCLEOTIDE SEQUENCE [LARGE SCALE GENOMIC DNA]</scope>
    <source>
        <strain evidence="2">HvINT-</strain>
        <tissue evidence="2">Whole body</tissue>
    </source>
</reference>
<protein>
    <submittedName>
        <fullName evidence="2">Uncharacterized protein</fullName>
    </submittedName>
</protein>
<dbReference type="EMBL" id="NWSH01001601">
    <property type="protein sequence ID" value="PCG70749.1"/>
    <property type="molecule type" value="Genomic_DNA"/>
</dbReference>